<dbReference type="EMBL" id="JAWDKC010000013">
    <property type="protein sequence ID" value="MDV0445246.1"/>
    <property type="molecule type" value="Genomic_DNA"/>
</dbReference>
<dbReference type="Proteomes" id="UP001272052">
    <property type="component" value="Unassembled WGS sequence"/>
</dbReference>
<dbReference type="PANTHER" id="PTHR35984:SF1">
    <property type="entry name" value="PERIPLASMIC SERINE PROTEASE"/>
    <property type="match status" value="1"/>
</dbReference>
<dbReference type="Gene3D" id="3.90.226.10">
    <property type="entry name" value="2-enoyl-CoA Hydratase, Chain A, domain 1"/>
    <property type="match status" value="1"/>
</dbReference>
<comment type="caution">
    <text evidence="1">The sequence shown here is derived from an EMBL/GenBank/DDBJ whole genome shotgun (WGS) entry which is preliminary data.</text>
</comment>
<dbReference type="InterPro" id="IPR029045">
    <property type="entry name" value="ClpP/crotonase-like_dom_sf"/>
</dbReference>
<evidence type="ECO:0000313" key="1">
    <source>
        <dbReference type="EMBL" id="MDV0445246.1"/>
    </source>
</evidence>
<reference evidence="1 2" key="1">
    <citation type="submission" date="2023-06" db="EMBL/GenBank/DDBJ databases">
        <title>Genome sequence of Methanimicrococcus sp. At1.</title>
        <authorList>
            <person name="Protasov E."/>
            <person name="Platt K."/>
            <person name="Poehlein A."/>
            <person name="Daniel R."/>
            <person name="Brune A."/>
        </authorList>
    </citation>
    <scope>NUCLEOTIDE SEQUENCE [LARGE SCALE GENOMIC DNA]</scope>
    <source>
        <strain evidence="1 2">At1</strain>
    </source>
</reference>
<evidence type="ECO:0008006" key="3">
    <source>
        <dbReference type="Google" id="ProtNLM"/>
    </source>
</evidence>
<gene>
    <name evidence="1" type="ORF">MmiAt1_08100</name>
</gene>
<name>A0ABU3VPC4_9EURY</name>
<dbReference type="SUPFAM" id="SSF52096">
    <property type="entry name" value="ClpP/crotonase"/>
    <property type="match status" value="1"/>
</dbReference>
<keyword evidence="2" id="KW-1185">Reference proteome</keyword>
<organism evidence="1 2">
    <name type="scientific">Methanimicrococcus hacksteinii</name>
    <dbReference type="NCBI Taxonomy" id="3028293"/>
    <lineage>
        <taxon>Archaea</taxon>
        <taxon>Methanobacteriati</taxon>
        <taxon>Methanobacteriota</taxon>
        <taxon>Stenosarchaea group</taxon>
        <taxon>Methanomicrobia</taxon>
        <taxon>Methanosarcinales</taxon>
        <taxon>Methanosarcinaceae</taxon>
        <taxon>Methanimicrococcus</taxon>
    </lineage>
</organism>
<dbReference type="RefSeq" id="WP_318785663.1">
    <property type="nucleotide sequence ID" value="NZ_JAWDKC010000013.1"/>
</dbReference>
<evidence type="ECO:0000313" key="2">
    <source>
        <dbReference type="Proteomes" id="UP001272052"/>
    </source>
</evidence>
<accession>A0ABU3VPC4</accession>
<dbReference type="Pfam" id="PF01972">
    <property type="entry name" value="SDH_protease"/>
    <property type="match status" value="1"/>
</dbReference>
<protein>
    <recommendedName>
        <fullName evidence="3">Serine dehydrogenase proteinase</fullName>
    </recommendedName>
</protein>
<dbReference type="PANTHER" id="PTHR35984">
    <property type="entry name" value="PERIPLASMIC SERINE PROTEASE"/>
    <property type="match status" value="1"/>
</dbReference>
<sequence>MSYSDRINLYTQIENRRECPLIVYATSIRSGMNSNMAGDVIAEFIKHIRLIPESENKADLLIISNGGDPIASWRIMNILRERFEEISVLIPFVAYSAATLLALGADEIIMHPYSNLGPVDPQIIAHKQTPDGPNRLHFGSEDIRNFIDFIRNDFGITDQEYVVQALGHLSDEVGVLPIGSAKRSNQLSVSLCEKMLMMHMKDQSKAQSIAKTLNSSYFHHGYAVGRKEAKEIGLNIALPDSELESLIWDVWEDISNEMKCEKNFDFISEILEMDEFAFLLSAPPSGTIQINNKITDVKVLGAILETKRACSYRDEIFKIFAFRNPMDLNIRLNVTSSDIEWKIRFYNGA</sequence>
<dbReference type="InterPro" id="IPR002825">
    <property type="entry name" value="Pept_S49_ser-pept_pro"/>
</dbReference>
<proteinExistence type="predicted"/>